<proteinExistence type="predicted"/>
<dbReference type="PROSITE" id="PS51007">
    <property type="entry name" value="CYTC"/>
    <property type="match status" value="1"/>
</dbReference>
<dbReference type="OrthoDB" id="9808312at2"/>
<dbReference type="RefSeq" id="WP_063208756.1">
    <property type="nucleotide sequence ID" value="NZ_LUKD01000008.1"/>
</dbReference>
<dbReference type="Gene3D" id="1.10.760.10">
    <property type="entry name" value="Cytochrome c-like domain"/>
    <property type="match status" value="1"/>
</dbReference>
<gene>
    <name evidence="7" type="ORF">AZI87_14890</name>
</gene>
<keyword evidence="5" id="KW-0732">Signal</keyword>
<evidence type="ECO:0000259" key="6">
    <source>
        <dbReference type="PROSITE" id="PS51007"/>
    </source>
</evidence>
<dbReference type="GO" id="GO:0020037">
    <property type="term" value="F:heme binding"/>
    <property type="evidence" value="ECO:0007669"/>
    <property type="project" value="InterPro"/>
</dbReference>
<feature type="domain" description="Cytochrome c" evidence="6">
    <location>
        <begin position="32"/>
        <end position="119"/>
    </location>
</feature>
<dbReference type="Proteomes" id="UP000075799">
    <property type="component" value="Unassembled WGS sequence"/>
</dbReference>
<keyword evidence="2 4" id="KW-0479">Metal-binding</keyword>
<sequence length="122" mass="13106">MKQHRAILSTLGLLLILCAPTTHAEMPPSTPARIEAGKALYQKNCLACHGEKGDGAGPAGKMMKPKPRDFKHATFVNGDKPENVLKTIGDGIPGTAMAPFKTLSEDERASLAYYVLFLKNGK</sequence>
<evidence type="ECO:0000256" key="1">
    <source>
        <dbReference type="ARBA" id="ARBA00022617"/>
    </source>
</evidence>
<reference evidence="7 8" key="1">
    <citation type="submission" date="2016-03" db="EMBL/GenBank/DDBJ databases">
        <authorList>
            <person name="Ploux O."/>
        </authorList>
    </citation>
    <scope>NUCLEOTIDE SEQUENCE [LARGE SCALE GENOMIC DNA]</scope>
    <source>
        <strain evidence="7 8">EC13</strain>
    </source>
</reference>
<dbReference type="InterPro" id="IPR009056">
    <property type="entry name" value="Cyt_c-like_dom"/>
</dbReference>
<evidence type="ECO:0000256" key="4">
    <source>
        <dbReference type="PROSITE-ProRule" id="PRU00433"/>
    </source>
</evidence>
<dbReference type="Pfam" id="PF00034">
    <property type="entry name" value="Cytochrom_C"/>
    <property type="match status" value="1"/>
</dbReference>
<evidence type="ECO:0000313" key="8">
    <source>
        <dbReference type="Proteomes" id="UP000075799"/>
    </source>
</evidence>
<comment type="caution">
    <text evidence="7">The sequence shown here is derived from an EMBL/GenBank/DDBJ whole genome shotgun (WGS) entry which is preliminary data.</text>
</comment>
<keyword evidence="3 4" id="KW-0408">Iron</keyword>
<organism evidence="7 8">
    <name type="scientific">Bdellovibrio bacteriovorus</name>
    <dbReference type="NCBI Taxonomy" id="959"/>
    <lineage>
        <taxon>Bacteria</taxon>
        <taxon>Pseudomonadati</taxon>
        <taxon>Bdellovibrionota</taxon>
        <taxon>Bdellovibrionia</taxon>
        <taxon>Bdellovibrionales</taxon>
        <taxon>Pseudobdellovibrionaceae</taxon>
        <taxon>Bdellovibrio</taxon>
    </lineage>
</organism>
<feature type="chain" id="PRO_5007834071" description="Cytochrome c domain-containing protein" evidence="5">
    <location>
        <begin position="25"/>
        <end position="122"/>
    </location>
</feature>
<evidence type="ECO:0000313" key="7">
    <source>
        <dbReference type="EMBL" id="KYG62585.1"/>
    </source>
</evidence>
<evidence type="ECO:0000256" key="5">
    <source>
        <dbReference type="SAM" id="SignalP"/>
    </source>
</evidence>
<dbReference type="InterPro" id="IPR036909">
    <property type="entry name" value="Cyt_c-like_dom_sf"/>
</dbReference>
<dbReference type="GO" id="GO:0009055">
    <property type="term" value="F:electron transfer activity"/>
    <property type="evidence" value="ECO:0007669"/>
    <property type="project" value="InterPro"/>
</dbReference>
<dbReference type="AlphaFoldDB" id="A0A162FVW7"/>
<keyword evidence="1 4" id="KW-0349">Heme</keyword>
<dbReference type="SUPFAM" id="SSF46626">
    <property type="entry name" value="Cytochrome c"/>
    <property type="match status" value="1"/>
</dbReference>
<dbReference type="GO" id="GO:0046872">
    <property type="term" value="F:metal ion binding"/>
    <property type="evidence" value="ECO:0007669"/>
    <property type="project" value="UniProtKB-KW"/>
</dbReference>
<evidence type="ECO:0000256" key="3">
    <source>
        <dbReference type="ARBA" id="ARBA00023004"/>
    </source>
</evidence>
<dbReference type="EMBL" id="LUKD01000008">
    <property type="protein sequence ID" value="KYG62585.1"/>
    <property type="molecule type" value="Genomic_DNA"/>
</dbReference>
<protein>
    <recommendedName>
        <fullName evidence="6">Cytochrome c domain-containing protein</fullName>
    </recommendedName>
</protein>
<feature type="signal peptide" evidence="5">
    <location>
        <begin position="1"/>
        <end position="24"/>
    </location>
</feature>
<evidence type="ECO:0000256" key="2">
    <source>
        <dbReference type="ARBA" id="ARBA00022723"/>
    </source>
</evidence>
<name>A0A162FVW7_BDEBC</name>
<accession>A0A162FVW7</accession>